<evidence type="ECO:0000313" key="2">
    <source>
        <dbReference type="Proteomes" id="UP000799444"/>
    </source>
</evidence>
<dbReference type="PANTHER" id="PTHR46082:SF6">
    <property type="entry name" value="AAA+ ATPASE DOMAIN-CONTAINING PROTEIN-RELATED"/>
    <property type="match status" value="1"/>
</dbReference>
<dbReference type="InterPro" id="IPR053137">
    <property type="entry name" value="NLR-like"/>
</dbReference>
<organism evidence="1 2">
    <name type="scientific">Polyplosphaeria fusca</name>
    <dbReference type="NCBI Taxonomy" id="682080"/>
    <lineage>
        <taxon>Eukaryota</taxon>
        <taxon>Fungi</taxon>
        <taxon>Dikarya</taxon>
        <taxon>Ascomycota</taxon>
        <taxon>Pezizomycotina</taxon>
        <taxon>Dothideomycetes</taxon>
        <taxon>Pleosporomycetidae</taxon>
        <taxon>Pleosporales</taxon>
        <taxon>Tetraplosphaeriaceae</taxon>
        <taxon>Polyplosphaeria</taxon>
    </lineage>
</organism>
<gene>
    <name evidence="1" type="ORF">EJ04DRAFT_602485</name>
</gene>
<dbReference type="SUPFAM" id="SSF48452">
    <property type="entry name" value="TPR-like"/>
    <property type="match status" value="1"/>
</dbReference>
<dbReference type="AlphaFoldDB" id="A0A9P4V801"/>
<reference evidence="1" key="1">
    <citation type="journal article" date="2020" name="Stud. Mycol.">
        <title>101 Dothideomycetes genomes: a test case for predicting lifestyles and emergence of pathogens.</title>
        <authorList>
            <person name="Haridas S."/>
            <person name="Albert R."/>
            <person name="Binder M."/>
            <person name="Bloem J."/>
            <person name="Labutti K."/>
            <person name="Salamov A."/>
            <person name="Andreopoulos B."/>
            <person name="Baker S."/>
            <person name="Barry K."/>
            <person name="Bills G."/>
            <person name="Bluhm B."/>
            <person name="Cannon C."/>
            <person name="Castanera R."/>
            <person name="Culley D."/>
            <person name="Daum C."/>
            <person name="Ezra D."/>
            <person name="Gonzalez J."/>
            <person name="Henrissat B."/>
            <person name="Kuo A."/>
            <person name="Liang C."/>
            <person name="Lipzen A."/>
            <person name="Lutzoni F."/>
            <person name="Magnuson J."/>
            <person name="Mondo S."/>
            <person name="Nolan M."/>
            <person name="Ohm R."/>
            <person name="Pangilinan J."/>
            <person name="Park H.-J."/>
            <person name="Ramirez L."/>
            <person name="Alfaro M."/>
            <person name="Sun H."/>
            <person name="Tritt A."/>
            <person name="Yoshinaga Y."/>
            <person name="Zwiers L.-H."/>
            <person name="Turgeon B."/>
            <person name="Goodwin S."/>
            <person name="Spatafora J."/>
            <person name="Crous P."/>
            <person name="Grigoriev I."/>
        </authorList>
    </citation>
    <scope>NUCLEOTIDE SEQUENCE</scope>
    <source>
        <strain evidence="1">CBS 125425</strain>
    </source>
</reference>
<protein>
    <submittedName>
        <fullName evidence="1">Uncharacterized protein</fullName>
    </submittedName>
</protein>
<name>A0A9P4V801_9PLEO</name>
<sequence>MCEAISTIAALSQLAKYGFGTFQELSHLAHTIRSSEELTGEWNALVKGFGSLADAIETTNTGNNDCMGNLLGHCRMKIAAVDALLLPVTGPLPNRRRVRWKRYFRIVRNEKKIARGLASMVPMIMTLSNLAILGPQIQHSAIPASLPTTSKDQQLTWRSMNDYAVILHQQGKLVASEDLLRKSAFAFQSSLGAAHADTLHVNQNLARVLRDLSRYEEAESLSLACAMQMESSLGPRHTATLGALRNLAIVLQWQEKFWEALLIARRVLDGWAHILGPKAHDMAAFQLHVTELKWHVEWIDAYASMGTTN</sequence>
<dbReference type="InterPro" id="IPR011990">
    <property type="entry name" value="TPR-like_helical_dom_sf"/>
</dbReference>
<dbReference type="EMBL" id="ML996101">
    <property type="protein sequence ID" value="KAF2740101.1"/>
    <property type="molecule type" value="Genomic_DNA"/>
</dbReference>
<accession>A0A9P4V801</accession>
<comment type="caution">
    <text evidence="1">The sequence shown here is derived from an EMBL/GenBank/DDBJ whole genome shotgun (WGS) entry which is preliminary data.</text>
</comment>
<keyword evidence="2" id="KW-1185">Reference proteome</keyword>
<dbReference type="PANTHER" id="PTHR46082">
    <property type="entry name" value="ATP/GTP-BINDING PROTEIN-RELATED"/>
    <property type="match status" value="1"/>
</dbReference>
<dbReference type="Gene3D" id="1.25.40.10">
    <property type="entry name" value="Tetratricopeptide repeat domain"/>
    <property type="match status" value="1"/>
</dbReference>
<dbReference type="Pfam" id="PF13424">
    <property type="entry name" value="TPR_12"/>
    <property type="match status" value="1"/>
</dbReference>
<proteinExistence type="predicted"/>
<evidence type="ECO:0000313" key="1">
    <source>
        <dbReference type="EMBL" id="KAF2740101.1"/>
    </source>
</evidence>
<dbReference type="OrthoDB" id="20872at2759"/>
<dbReference type="Proteomes" id="UP000799444">
    <property type="component" value="Unassembled WGS sequence"/>
</dbReference>